<evidence type="ECO:0000256" key="6">
    <source>
        <dbReference type="ARBA" id="ARBA00023002"/>
    </source>
</evidence>
<name>A0ABR8V803_9BACT</name>
<feature type="coiled-coil region" evidence="7">
    <location>
        <begin position="260"/>
        <end position="287"/>
    </location>
</feature>
<keyword evidence="3" id="KW-0285">Flavoprotein</keyword>
<evidence type="ECO:0000256" key="1">
    <source>
        <dbReference type="ARBA" id="ARBA00001917"/>
    </source>
</evidence>
<reference evidence="9 10" key="1">
    <citation type="submission" date="2020-08" db="EMBL/GenBank/DDBJ databases">
        <title>A Genomic Blueprint of the Chicken Gut Microbiome.</title>
        <authorList>
            <person name="Gilroy R."/>
            <person name="Ravi A."/>
            <person name="Getino M."/>
            <person name="Pursley I."/>
            <person name="Horton D.L."/>
            <person name="Alikhan N.-F."/>
            <person name="Baker D."/>
            <person name="Gharbi K."/>
            <person name="Hall N."/>
            <person name="Watson M."/>
            <person name="Adriaenssens E.M."/>
            <person name="Foster-Nyarko E."/>
            <person name="Jarju S."/>
            <person name="Secka A."/>
            <person name="Antonio M."/>
            <person name="Oren A."/>
            <person name="Chaudhuri R."/>
            <person name="La Ragione R.M."/>
            <person name="Hildebrand F."/>
            <person name="Pallen M.J."/>
        </authorList>
    </citation>
    <scope>NUCLEOTIDE SEQUENCE [LARGE SCALE GENOMIC DNA]</scope>
    <source>
        <strain evidence="9 10">Sa1YUN3</strain>
    </source>
</reference>
<keyword evidence="5" id="KW-0665">Pyrimidine biosynthesis</keyword>
<dbReference type="InterPro" id="IPR005720">
    <property type="entry name" value="Dihydroorotate_DH_cat"/>
</dbReference>
<evidence type="ECO:0000259" key="8">
    <source>
        <dbReference type="Pfam" id="PF01180"/>
    </source>
</evidence>
<evidence type="ECO:0000256" key="5">
    <source>
        <dbReference type="ARBA" id="ARBA00022975"/>
    </source>
</evidence>
<feature type="domain" description="Dihydroorotate dehydrogenase catalytic" evidence="8">
    <location>
        <begin position="4"/>
        <end position="282"/>
    </location>
</feature>
<evidence type="ECO:0000256" key="2">
    <source>
        <dbReference type="ARBA" id="ARBA00004725"/>
    </source>
</evidence>
<sequence>MIQIATNFAGLTLANPIIVSSSGLTDSVDKIRRLEAAGAGAVVLKSVFEEQISMQIGSMQGYGASEADDYLSVYVRSHALNEHIHLIKEAKKVCRIPVIASINCYTDSEWTDFAQLMEQAGADAVEINILSLQTDKDYQYGSFEQRHVNILRRVKSAVNIPVIMKLGSNFTNPVSLIEQLHANGADGIVLFNRLYRPDIDTEHLSFTTSNVMSSPTELADKIRWTAIASAKVPQVDYAVSGGVHSGTDVVKSILAGAAAVEVCSLIYERGEQEIEKLKQELGCWMERKGYESLSQFKGKLNAKEDATPFERTQFMKYYSSHE</sequence>
<keyword evidence="6" id="KW-0560">Oxidoreductase</keyword>
<dbReference type="PIRSF" id="PIRSF000164">
    <property type="entry name" value="DHO_oxidase"/>
    <property type="match status" value="1"/>
</dbReference>
<dbReference type="InterPro" id="IPR012135">
    <property type="entry name" value="Dihydroorotate_DH_1_2"/>
</dbReference>
<keyword evidence="10" id="KW-1185">Reference proteome</keyword>
<evidence type="ECO:0000313" key="10">
    <source>
        <dbReference type="Proteomes" id="UP000616346"/>
    </source>
</evidence>
<accession>A0ABR8V803</accession>
<keyword evidence="7" id="KW-0175">Coiled coil</keyword>
<dbReference type="Gene3D" id="3.20.20.70">
    <property type="entry name" value="Aldolase class I"/>
    <property type="match status" value="1"/>
</dbReference>
<protein>
    <submittedName>
        <fullName evidence="9">Dihydroorotate dehydrogenase-like protein</fullName>
    </submittedName>
</protein>
<comment type="pathway">
    <text evidence="2">Pyrimidine metabolism; UMP biosynthesis via de novo pathway.</text>
</comment>
<evidence type="ECO:0000313" key="9">
    <source>
        <dbReference type="EMBL" id="MBD8000776.1"/>
    </source>
</evidence>
<dbReference type="RefSeq" id="WP_178256186.1">
    <property type="nucleotide sequence ID" value="NZ_JACSPQ010000001.1"/>
</dbReference>
<dbReference type="Pfam" id="PF01180">
    <property type="entry name" value="DHO_dh"/>
    <property type="match status" value="1"/>
</dbReference>
<dbReference type="InterPro" id="IPR050074">
    <property type="entry name" value="DHO_dehydrogenase"/>
</dbReference>
<dbReference type="PANTHER" id="PTHR48109">
    <property type="entry name" value="DIHYDROOROTATE DEHYDROGENASE (QUINONE), MITOCHONDRIAL-RELATED"/>
    <property type="match status" value="1"/>
</dbReference>
<comment type="caution">
    <text evidence="9">The sequence shown here is derived from an EMBL/GenBank/DDBJ whole genome shotgun (WGS) entry which is preliminary data.</text>
</comment>
<dbReference type="NCBIfam" id="NF005741">
    <property type="entry name" value="PRK07565.1"/>
    <property type="match status" value="1"/>
</dbReference>
<comment type="cofactor">
    <cofactor evidence="1">
        <name>FMN</name>
        <dbReference type="ChEBI" id="CHEBI:58210"/>
    </cofactor>
</comment>
<proteinExistence type="predicted"/>
<evidence type="ECO:0000256" key="3">
    <source>
        <dbReference type="ARBA" id="ARBA00022630"/>
    </source>
</evidence>
<evidence type="ECO:0000256" key="4">
    <source>
        <dbReference type="ARBA" id="ARBA00022643"/>
    </source>
</evidence>
<dbReference type="SUPFAM" id="SSF51395">
    <property type="entry name" value="FMN-linked oxidoreductases"/>
    <property type="match status" value="1"/>
</dbReference>
<dbReference type="EMBL" id="JACSPQ010000001">
    <property type="protein sequence ID" value="MBD8000776.1"/>
    <property type="molecule type" value="Genomic_DNA"/>
</dbReference>
<dbReference type="InterPro" id="IPR013785">
    <property type="entry name" value="Aldolase_TIM"/>
</dbReference>
<evidence type="ECO:0000256" key="7">
    <source>
        <dbReference type="SAM" id="Coils"/>
    </source>
</evidence>
<dbReference type="PANTHER" id="PTHR48109:SF3">
    <property type="entry name" value="SLL0744 PROTEIN"/>
    <property type="match status" value="1"/>
</dbReference>
<gene>
    <name evidence="9" type="ORF">H9626_00850</name>
</gene>
<dbReference type="Proteomes" id="UP000616346">
    <property type="component" value="Unassembled WGS sequence"/>
</dbReference>
<organism evidence="9 10">
    <name type="scientific">Phocaeicola faecium</name>
    <dbReference type="NCBI Taxonomy" id="2762213"/>
    <lineage>
        <taxon>Bacteria</taxon>
        <taxon>Pseudomonadati</taxon>
        <taxon>Bacteroidota</taxon>
        <taxon>Bacteroidia</taxon>
        <taxon>Bacteroidales</taxon>
        <taxon>Bacteroidaceae</taxon>
        <taxon>Phocaeicola</taxon>
    </lineage>
</organism>
<keyword evidence="4" id="KW-0288">FMN</keyword>